<keyword evidence="5 10" id="KW-0315">Glutamine amidotransferase</keyword>
<evidence type="ECO:0000256" key="1">
    <source>
        <dbReference type="ARBA" id="ARBA00005091"/>
    </source>
</evidence>
<evidence type="ECO:0000256" key="8">
    <source>
        <dbReference type="ARBA" id="ARBA00047838"/>
    </source>
</evidence>
<dbReference type="InterPro" id="IPR029062">
    <property type="entry name" value="Class_I_gatase-like"/>
</dbReference>
<comment type="subunit">
    <text evidence="2 10">Heterodimer of HisH and HisF.</text>
</comment>
<evidence type="ECO:0000313" key="13">
    <source>
        <dbReference type="EMBL" id="PTL36074.1"/>
    </source>
</evidence>
<dbReference type="EC" id="3.5.1.2" evidence="10"/>
<dbReference type="InterPro" id="IPR010139">
    <property type="entry name" value="Imidazole-glycPsynth_HisH"/>
</dbReference>
<dbReference type="GO" id="GO:0004359">
    <property type="term" value="F:glutaminase activity"/>
    <property type="evidence" value="ECO:0007669"/>
    <property type="project" value="UniProtKB-EC"/>
</dbReference>
<evidence type="ECO:0000256" key="2">
    <source>
        <dbReference type="ARBA" id="ARBA00011152"/>
    </source>
</evidence>
<evidence type="ECO:0000256" key="5">
    <source>
        <dbReference type="ARBA" id="ARBA00022962"/>
    </source>
</evidence>
<evidence type="ECO:0000313" key="14">
    <source>
        <dbReference type="Proteomes" id="UP000241436"/>
    </source>
</evidence>
<comment type="function">
    <text evidence="10">IGPS catalyzes the conversion of PRFAR and glutamine to IGP, AICAR and glutamate. The HisH subunit catalyzes the hydrolysis of glutamine to glutamate and ammonia as part of the synthesis of IGP and AICAR. The resulting ammonia molecule is channeled to the active site of HisF.</text>
</comment>
<reference evidence="14" key="2">
    <citation type="journal article" date="2018" name="Environ. Microbiol.">
        <title>Bloom of a denitrifying methanotroph, 'Candidatus Methylomirabilis limnetica', in a deep stratified lake.</title>
        <authorList>
            <person name="Graf J.S."/>
            <person name="Mayr M.J."/>
            <person name="Marchant H.K."/>
            <person name="Tienken D."/>
            <person name="Hach P.F."/>
            <person name="Brand A."/>
            <person name="Schubert C.J."/>
            <person name="Kuypers M.M."/>
            <person name="Milucka J."/>
        </authorList>
    </citation>
    <scope>NUCLEOTIDE SEQUENCE [LARGE SCALE GENOMIC DNA]</scope>
    <source>
        <strain evidence="14">Zug</strain>
    </source>
</reference>
<dbReference type="NCBIfam" id="TIGR01855">
    <property type="entry name" value="IMP_synth_hisH"/>
    <property type="match status" value="1"/>
</dbReference>
<dbReference type="Gene3D" id="3.40.50.880">
    <property type="match status" value="1"/>
</dbReference>
<comment type="pathway">
    <text evidence="1 10">Amino-acid biosynthesis; L-histidine biosynthesis; L-histidine from 5-phospho-alpha-D-ribose 1-diphosphate: step 5/9.</text>
</comment>
<reference evidence="13 14" key="1">
    <citation type="submission" date="2017-09" db="EMBL/GenBank/DDBJ databases">
        <title>Bloom of a denitrifying methanotroph, Candidatus Methylomirabilis limnetica, in a deep stratified lake.</title>
        <authorList>
            <person name="Graf J.S."/>
            <person name="Marchant H.K."/>
            <person name="Tienken D."/>
            <person name="Hach P.F."/>
            <person name="Brand A."/>
            <person name="Schubert C.J."/>
            <person name="Kuypers M.M."/>
            <person name="Milucka J."/>
        </authorList>
    </citation>
    <scope>NUCLEOTIDE SEQUENCE [LARGE SCALE GENOMIC DNA]</scope>
    <source>
        <strain evidence="13 14">Zug</strain>
    </source>
</reference>
<feature type="active site" evidence="10 11">
    <location>
        <position position="195"/>
    </location>
</feature>
<evidence type="ECO:0000256" key="6">
    <source>
        <dbReference type="ARBA" id="ARBA00023102"/>
    </source>
</evidence>
<keyword evidence="3 10" id="KW-0028">Amino-acid biosynthesis</keyword>
<keyword evidence="6 10" id="KW-0368">Histidine biosynthesis</keyword>
<dbReference type="GO" id="GO:0000107">
    <property type="term" value="F:imidazoleglycerol-phosphate synthase activity"/>
    <property type="evidence" value="ECO:0007669"/>
    <property type="project" value="UniProtKB-UniRule"/>
</dbReference>
<dbReference type="GO" id="GO:0016829">
    <property type="term" value="F:lyase activity"/>
    <property type="evidence" value="ECO:0007669"/>
    <property type="project" value="UniProtKB-KW"/>
</dbReference>
<keyword evidence="7 10" id="KW-0456">Lyase</keyword>
<dbReference type="PANTHER" id="PTHR42701:SF1">
    <property type="entry name" value="IMIDAZOLE GLYCEROL PHOSPHATE SYNTHASE SUBUNIT HISH"/>
    <property type="match status" value="1"/>
</dbReference>
<evidence type="ECO:0000256" key="4">
    <source>
        <dbReference type="ARBA" id="ARBA00022801"/>
    </source>
</evidence>
<evidence type="ECO:0000256" key="3">
    <source>
        <dbReference type="ARBA" id="ARBA00022605"/>
    </source>
</evidence>
<protein>
    <recommendedName>
        <fullName evidence="10">Imidazole glycerol phosphate synthase subunit HisH</fullName>
        <ecNumber evidence="10">4.3.2.10</ecNumber>
    </recommendedName>
    <alternativeName>
        <fullName evidence="10">IGP synthase glutaminase subunit</fullName>
        <ecNumber evidence="10">3.5.1.2</ecNumber>
    </alternativeName>
    <alternativeName>
        <fullName evidence="10">IGP synthase subunit HisH</fullName>
    </alternativeName>
    <alternativeName>
        <fullName evidence="10">ImGP synthase subunit HisH</fullName>
        <shortName evidence="10">IGPS subunit HisH</shortName>
    </alternativeName>
</protein>
<gene>
    <name evidence="10" type="primary">hisH</name>
    <name evidence="13" type="ORF">CLG94_06480</name>
</gene>
<dbReference type="PANTHER" id="PTHR42701">
    <property type="entry name" value="IMIDAZOLE GLYCEROL PHOSPHATE SYNTHASE SUBUNIT HISH"/>
    <property type="match status" value="1"/>
</dbReference>
<dbReference type="PROSITE" id="PS51273">
    <property type="entry name" value="GATASE_TYPE_1"/>
    <property type="match status" value="1"/>
</dbReference>
<dbReference type="HAMAP" id="MF_00278">
    <property type="entry name" value="HisH"/>
    <property type="match status" value="1"/>
</dbReference>
<dbReference type="InterPro" id="IPR017926">
    <property type="entry name" value="GATASE"/>
</dbReference>
<dbReference type="OrthoDB" id="9807749at2"/>
<dbReference type="UniPathway" id="UPA00031">
    <property type="reaction ID" value="UER00010"/>
</dbReference>
<accession>A0A2T4TY82</accession>
<comment type="catalytic activity">
    <reaction evidence="9 10">
        <text>L-glutamine + H2O = L-glutamate + NH4(+)</text>
        <dbReference type="Rhea" id="RHEA:15889"/>
        <dbReference type="ChEBI" id="CHEBI:15377"/>
        <dbReference type="ChEBI" id="CHEBI:28938"/>
        <dbReference type="ChEBI" id="CHEBI:29985"/>
        <dbReference type="ChEBI" id="CHEBI:58359"/>
        <dbReference type="EC" id="3.5.1.2"/>
    </reaction>
</comment>
<dbReference type="EMBL" id="NVQC01000018">
    <property type="protein sequence ID" value="PTL36074.1"/>
    <property type="molecule type" value="Genomic_DNA"/>
</dbReference>
<dbReference type="Proteomes" id="UP000241436">
    <property type="component" value="Unassembled WGS sequence"/>
</dbReference>
<comment type="catalytic activity">
    <reaction evidence="8 10">
        <text>5-[(5-phospho-1-deoxy-D-ribulos-1-ylimino)methylamino]-1-(5-phospho-beta-D-ribosyl)imidazole-4-carboxamide + L-glutamine = D-erythro-1-(imidazol-4-yl)glycerol 3-phosphate + 5-amino-1-(5-phospho-beta-D-ribosyl)imidazole-4-carboxamide + L-glutamate + H(+)</text>
        <dbReference type="Rhea" id="RHEA:24793"/>
        <dbReference type="ChEBI" id="CHEBI:15378"/>
        <dbReference type="ChEBI" id="CHEBI:29985"/>
        <dbReference type="ChEBI" id="CHEBI:58278"/>
        <dbReference type="ChEBI" id="CHEBI:58359"/>
        <dbReference type="ChEBI" id="CHEBI:58475"/>
        <dbReference type="ChEBI" id="CHEBI:58525"/>
        <dbReference type="EC" id="4.3.2.10"/>
    </reaction>
</comment>
<proteinExistence type="inferred from homology"/>
<evidence type="ECO:0000256" key="9">
    <source>
        <dbReference type="ARBA" id="ARBA00049534"/>
    </source>
</evidence>
<feature type="active site" description="Nucleophile" evidence="10 11">
    <location>
        <position position="79"/>
    </location>
</feature>
<dbReference type="CDD" id="cd01748">
    <property type="entry name" value="GATase1_IGP_Synthase"/>
    <property type="match status" value="1"/>
</dbReference>
<keyword evidence="14" id="KW-1185">Reference proteome</keyword>
<feature type="domain" description="Glutamine amidotransferase" evidence="12">
    <location>
        <begin position="11"/>
        <end position="210"/>
    </location>
</feature>
<dbReference type="EC" id="4.3.2.10" evidence="10"/>
<dbReference type="SUPFAM" id="SSF52317">
    <property type="entry name" value="Class I glutamine amidotransferase-like"/>
    <property type="match status" value="1"/>
</dbReference>
<dbReference type="Pfam" id="PF00117">
    <property type="entry name" value="GATase"/>
    <property type="match status" value="1"/>
</dbReference>
<evidence type="ECO:0000256" key="7">
    <source>
        <dbReference type="ARBA" id="ARBA00023239"/>
    </source>
</evidence>
<name>A0A2T4TY82_9BACT</name>
<sequence>MIAIIDSGVANLRSVQKGFECVEADARIVEDPLTLRDASGIVLPGVGAFADGISKLRDGGFVEPLLRAIEEGKPVLGICLGLHFLFSESEEFGHHAGLNVIKGRVVRFTNNLPVPPFRKGGVGGFLKIPHMGWNRIRIEQQAPIFKGIPDGGFFYFVHSYYVQPEDESVIAATTEYGPRFTSVLWRDNLFACQFHPEKSQALGLQLLKNFASLT</sequence>
<feature type="active site" evidence="10 11">
    <location>
        <position position="197"/>
    </location>
</feature>
<evidence type="ECO:0000256" key="10">
    <source>
        <dbReference type="HAMAP-Rule" id="MF_00278"/>
    </source>
</evidence>
<organism evidence="13 14">
    <name type="scientific">Candidatus Methylomirabilis limnetica</name>
    <dbReference type="NCBI Taxonomy" id="2033718"/>
    <lineage>
        <taxon>Bacteria</taxon>
        <taxon>Candidatus Methylomirabilota</taxon>
        <taxon>Candidatus Methylomirabilia</taxon>
        <taxon>Candidatus Methylomirabilales</taxon>
        <taxon>Candidatus Methylomirabilaceae</taxon>
        <taxon>Candidatus Methylomirabilis</taxon>
    </lineage>
</organism>
<dbReference type="PIRSF" id="PIRSF000495">
    <property type="entry name" value="Amidotransf_hisH"/>
    <property type="match status" value="1"/>
</dbReference>
<keyword evidence="4 10" id="KW-0378">Hydrolase</keyword>
<comment type="subcellular location">
    <subcellularLocation>
        <location evidence="10">Cytoplasm</location>
    </subcellularLocation>
</comment>
<dbReference type="AlphaFoldDB" id="A0A2T4TY82"/>
<evidence type="ECO:0000256" key="11">
    <source>
        <dbReference type="PIRSR" id="PIRSR000495-1"/>
    </source>
</evidence>
<dbReference type="RefSeq" id="WP_107562056.1">
    <property type="nucleotide sequence ID" value="NZ_NVQC01000018.1"/>
</dbReference>
<dbReference type="GO" id="GO:0000105">
    <property type="term" value="P:L-histidine biosynthetic process"/>
    <property type="evidence" value="ECO:0007669"/>
    <property type="project" value="UniProtKB-UniRule"/>
</dbReference>
<comment type="caution">
    <text evidence="13">The sequence shown here is derived from an EMBL/GenBank/DDBJ whole genome shotgun (WGS) entry which is preliminary data.</text>
</comment>
<dbReference type="GO" id="GO:0005737">
    <property type="term" value="C:cytoplasm"/>
    <property type="evidence" value="ECO:0007669"/>
    <property type="project" value="UniProtKB-SubCell"/>
</dbReference>
<evidence type="ECO:0000259" key="12">
    <source>
        <dbReference type="Pfam" id="PF00117"/>
    </source>
</evidence>
<keyword evidence="10" id="KW-0963">Cytoplasm</keyword>